<proteinExistence type="predicted"/>
<accession>A0A0F9AS44</accession>
<name>A0A0F9AS44_9ZZZZ</name>
<organism evidence="1">
    <name type="scientific">marine sediment metagenome</name>
    <dbReference type="NCBI Taxonomy" id="412755"/>
    <lineage>
        <taxon>unclassified sequences</taxon>
        <taxon>metagenomes</taxon>
        <taxon>ecological metagenomes</taxon>
    </lineage>
</organism>
<feature type="non-terminal residue" evidence="1">
    <location>
        <position position="1"/>
    </location>
</feature>
<gene>
    <name evidence="1" type="ORF">LCGC14_2877990</name>
</gene>
<comment type="caution">
    <text evidence="1">The sequence shown here is derived from an EMBL/GenBank/DDBJ whole genome shotgun (WGS) entry which is preliminary data.</text>
</comment>
<protein>
    <submittedName>
        <fullName evidence="1">Uncharacterized protein</fullName>
    </submittedName>
</protein>
<dbReference type="EMBL" id="LAZR01056053">
    <property type="protein sequence ID" value="KKK75016.1"/>
    <property type="molecule type" value="Genomic_DNA"/>
</dbReference>
<evidence type="ECO:0000313" key="1">
    <source>
        <dbReference type="EMBL" id="KKK75016.1"/>
    </source>
</evidence>
<dbReference type="AlphaFoldDB" id="A0A0F9AS44"/>
<reference evidence="1" key="1">
    <citation type="journal article" date="2015" name="Nature">
        <title>Complex archaea that bridge the gap between prokaryotes and eukaryotes.</title>
        <authorList>
            <person name="Spang A."/>
            <person name="Saw J.H."/>
            <person name="Jorgensen S.L."/>
            <person name="Zaremba-Niedzwiedzka K."/>
            <person name="Martijn J."/>
            <person name="Lind A.E."/>
            <person name="van Eijk R."/>
            <person name="Schleper C."/>
            <person name="Guy L."/>
            <person name="Ettema T.J."/>
        </authorList>
    </citation>
    <scope>NUCLEOTIDE SEQUENCE</scope>
</reference>
<sequence length="54" mass="6210">KKAPKRGLTFLEAACVRHLGDYHPEKHKYHSNIAYALGKCGIVLKDMKKEEEEK</sequence>